<dbReference type="RefSeq" id="WP_129229232.1">
    <property type="nucleotide sequence ID" value="NZ_QYBB01000045.1"/>
</dbReference>
<reference evidence="1 2" key="2">
    <citation type="submission" date="2019-02" db="EMBL/GenBank/DDBJ databases">
        <title>'Lichenibacterium ramalinii' gen. nov. sp. nov., 'Lichenibacterium minor' gen. nov. sp. nov.</title>
        <authorList>
            <person name="Pankratov T."/>
        </authorList>
    </citation>
    <scope>NUCLEOTIDE SEQUENCE [LARGE SCALE GENOMIC DNA]</scope>
    <source>
        <strain evidence="1 2">RmlP026</strain>
    </source>
</reference>
<dbReference type="AlphaFoldDB" id="A0A4Q2U3U4"/>
<dbReference type="Proteomes" id="UP000290759">
    <property type="component" value="Unassembled WGS sequence"/>
</dbReference>
<name>A0A4Q2U3U4_9HYPH</name>
<gene>
    <name evidence="1" type="ORF">D3273_22980</name>
</gene>
<evidence type="ECO:0008006" key="3">
    <source>
        <dbReference type="Google" id="ProtNLM"/>
    </source>
</evidence>
<comment type="caution">
    <text evidence="1">The sequence shown here is derived from an EMBL/GenBank/DDBJ whole genome shotgun (WGS) entry which is preliminary data.</text>
</comment>
<dbReference type="EMBL" id="QYBB01000045">
    <property type="protein sequence ID" value="RYC29621.1"/>
    <property type="molecule type" value="Genomic_DNA"/>
</dbReference>
<organism evidence="1 2">
    <name type="scientific">Lichenibacterium minor</name>
    <dbReference type="NCBI Taxonomy" id="2316528"/>
    <lineage>
        <taxon>Bacteria</taxon>
        <taxon>Pseudomonadati</taxon>
        <taxon>Pseudomonadota</taxon>
        <taxon>Alphaproteobacteria</taxon>
        <taxon>Hyphomicrobiales</taxon>
        <taxon>Lichenihabitantaceae</taxon>
        <taxon>Lichenibacterium</taxon>
    </lineage>
</organism>
<evidence type="ECO:0000313" key="2">
    <source>
        <dbReference type="Proteomes" id="UP000290759"/>
    </source>
</evidence>
<keyword evidence="2" id="KW-1185">Reference proteome</keyword>
<evidence type="ECO:0000313" key="1">
    <source>
        <dbReference type="EMBL" id="RYC29621.1"/>
    </source>
</evidence>
<reference evidence="1 2" key="1">
    <citation type="submission" date="2018-12" db="EMBL/GenBank/DDBJ databases">
        <authorList>
            <person name="Grouzdev D.S."/>
            <person name="Krutkina M.S."/>
        </authorList>
    </citation>
    <scope>NUCLEOTIDE SEQUENCE [LARGE SCALE GENOMIC DNA]</scope>
    <source>
        <strain evidence="1 2">RmlP026</strain>
    </source>
</reference>
<proteinExistence type="predicted"/>
<sequence>MRLTAARAVQLPSLIDFGARADYGAAIVVGNPGLLPSAVTNFEVDYDRNLAALPAILRLALFAQSQVNSIGSPFGFGLRLLPSGQAVLAA</sequence>
<accession>A0A4Q2U3U4</accession>
<protein>
    <recommendedName>
        <fullName evidence="3">TonB-dependent receptor</fullName>
    </recommendedName>
</protein>